<feature type="region of interest" description="Disordered" evidence="10">
    <location>
        <begin position="1"/>
        <end position="109"/>
    </location>
</feature>
<name>A0A2P6N7V4_9EUKA</name>
<evidence type="ECO:0000259" key="11">
    <source>
        <dbReference type="PROSITE" id="PS51192"/>
    </source>
</evidence>
<evidence type="ECO:0000313" key="14">
    <source>
        <dbReference type="EMBL" id="PRP80021.1"/>
    </source>
</evidence>
<feature type="compositionally biased region" description="Basic and acidic residues" evidence="10">
    <location>
        <begin position="55"/>
        <end position="66"/>
    </location>
</feature>
<dbReference type="FunFam" id="3.40.50.300:FF:000379">
    <property type="entry name" value="RNA helicase"/>
    <property type="match status" value="1"/>
</dbReference>
<evidence type="ECO:0000256" key="8">
    <source>
        <dbReference type="PROSITE-ProRule" id="PRU00552"/>
    </source>
</evidence>
<dbReference type="GO" id="GO:0003724">
    <property type="term" value="F:RNA helicase activity"/>
    <property type="evidence" value="ECO:0007669"/>
    <property type="project" value="UniProtKB-EC"/>
</dbReference>
<dbReference type="InterPro" id="IPR001650">
    <property type="entry name" value="Helicase_C-like"/>
</dbReference>
<feature type="compositionally biased region" description="Basic and acidic residues" evidence="10">
    <location>
        <begin position="26"/>
        <end position="41"/>
    </location>
</feature>
<dbReference type="EMBL" id="MDYQ01000163">
    <property type="protein sequence ID" value="PRP80021.1"/>
    <property type="molecule type" value="Genomic_DNA"/>
</dbReference>
<feature type="compositionally biased region" description="Basic residues" evidence="10">
    <location>
        <begin position="1"/>
        <end position="11"/>
    </location>
</feature>
<dbReference type="SMART" id="SM01178">
    <property type="entry name" value="DUF4217"/>
    <property type="match status" value="1"/>
</dbReference>
<keyword evidence="2 9" id="KW-0378">Hydrolase</keyword>
<dbReference type="AlphaFoldDB" id="A0A2P6N7V4"/>
<dbReference type="EC" id="3.6.4.13" evidence="9"/>
<dbReference type="Proteomes" id="UP000241769">
    <property type="component" value="Unassembled WGS sequence"/>
</dbReference>
<feature type="short sequence motif" description="Q motif" evidence="8">
    <location>
        <begin position="129"/>
        <end position="157"/>
    </location>
</feature>
<dbReference type="Pfam" id="PF13959">
    <property type="entry name" value="CTE_SPB4"/>
    <property type="match status" value="1"/>
</dbReference>
<evidence type="ECO:0000259" key="12">
    <source>
        <dbReference type="PROSITE" id="PS51194"/>
    </source>
</evidence>
<keyword evidence="15" id="KW-1185">Reference proteome</keyword>
<evidence type="ECO:0000313" key="15">
    <source>
        <dbReference type="Proteomes" id="UP000241769"/>
    </source>
</evidence>
<dbReference type="Gene3D" id="3.40.50.300">
    <property type="entry name" value="P-loop containing nucleotide triphosphate hydrolases"/>
    <property type="match status" value="2"/>
</dbReference>
<dbReference type="GO" id="GO:0005524">
    <property type="term" value="F:ATP binding"/>
    <property type="evidence" value="ECO:0007669"/>
    <property type="project" value="UniProtKB-UniRule"/>
</dbReference>
<dbReference type="PROSITE" id="PS51194">
    <property type="entry name" value="HELICASE_CTER"/>
    <property type="match status" value="1"/>
</dbReference>
<evidence type="ECO:0000259" key="13">
    <source>
        <dbReference type="PROSITE" id="PS51195"/>
    </source>
</evidence>
<reference evidence="14 15" key="1">
    <citation type="journal article" date="2018" name="Genome Biol. Evol.">
        <title>Multiple Roots of Fruiting Body Formation in Amoebozoa.</title>
        <authorList>
            <person name="Hillmann F."/>
            <person name="Forbes G."/>
            <person name="Novohradska S."/>
            <person name="Ferling I."/>
            <person name="Riege K."/>
            <person name="Groth M."/>
            <person name="Westermann M."/>
            <person name="Marz M."/>
            <person name="Spaller T."/>
            <person name="Winckler T."/>
            <person name="Schaap P."/>
            <person name="Glockner G."/>
        </authorList>
    </citation>
    <scope>NUCLEOTIDE SEQUENCE [LARGE SCALE GENOMIC DNA]</scope>
    <source>
        <strain evidence="14 15">Jena</strain>
    </source>
</reference>
<feature type="compositionally biased region" description="Polar residues" evidence="10">
    <location>
        <begin position="595"/>
        <end position="609"/>
    </location>
</feature>
<dbReference type="SUPFAM" id="SSF52540">
    <property type="entry name" value="P-loop containing nucleoside triphosphate hydrolases"/>
    <property type="match status" value="1"/>
</dbReference>
<keyword evidence="3 9" id="KW-0347">Helicase</keyword>
<comment type="catalytic activity">
    <reaction evidence="7 9">
        <text>ATP + H2O = ADP + phosphate + H(+)</text>
        <dbReference type="Rhea" id="RHEA:13065"/>
        <dbReference type="ChEBI" id="CHEBI:15377"/>
        <dbReference type="ChEBI" id="CHEBI:15378"/>
        <dbReference type="ChEBI" id="CHEBI:30616"/>
        <dbReference type="ChEBI" id="CHEBI:43474"/>
        <dbReference type="ChEBI" id="CHEBI:456216"/>
        <dbReference type="EC" id="3.6.4.13"/>
    </reaction>
</comment>
<dbReference type="InterPro" id="IPR027417">
    <property type="entry name" value="P-loop_NTPase"/>
</dbReference>
<protein>
    <recommendedName>
        <fullName evidence="9">ATP-dependent RNA helicase</fullName>
        <ecNumber evidence="9">3.6.4.13</ecNumber>
    </recommendedName>
</protein>
<dbReference type="SMART" id="SM00487">
    <property type="entry name" value="DEXDc"/>
    <property type="match status" value="1"/>
</dbReference>
<dbReference type="GO" id="GO:0003723">
    <property type="term" value="F:RNA binding"/>
    <property type="evidence" value="ECO:0007669"/>
    <property type="project" value="UniProtKB-UniRule"/>
</dbReference>
<sequence length="621" mass="70324">MSSVNTKKRQKSPVEEVVQKTPTKKVKNDKPKDLSAKKAEKLLSMTDGKVPADAVELKHKDDKEKQNTVPSKKNKKASKKPEPEEEEVENDDQEIEQEEAEQEDDRDNQLEKDITKEQEATGDFTLTDDKFENLNISEKSKKALKELNFIKMTEIQSKSIQPLLEGKDLLGKAKTGSGKTLAFLVPAIERLYNQKFTPKKGVGAIVITPTRELALQIYGILSELTKYHTITTGLVMGGANRKTEQQKLIKGVNLIVGTPGRLLDHLHNTKGFVFDNLQMLIVDETDRILEIGFEEEIKQIIRLLPKERQTMLFSATQTQKVEDIIKLSLNPNPVNVGVEDNRQVATVENLEQGFVFCESDKRFLLLHTFLKKNKTKKIIVFFSSCLSVKYHAELLNYIDIPVMELHGKQKQGKRTQTFFEYVNAKTGILLCTDVAARGLDIPQVDWIIQFDPPDDPREYIHRVGRTARAGKSGRALLFLLPEEVGFLKYLRAAKVPVNEYNFPANKIANVQEQLEKIINKNYYLYKSARDGYRSYIQAYSSHSLKEIFDVQALDLAKVAKGFGFENPPTVTLSVEGGKSKQSRSKMKDMVKSKGFTKQNTGTFSASNPYGQKAEGDKRQFK</sequence>
<dbReference type="Pfam" id="PF00270">
    <property type="entry name" value="DEAD"/>
    <property type="match status" value="1"/>
</dbReference>
<dbReference type="CDD" id="cd18787">
    <property type="entry name" value="SF2_C_DEAD"/>
    <property type="match status" value="1"/>
</dbReference>
<accession>A0A2P6N7V4</accession>
<keyword evidence="4 9" id="KW-0067">ATP-binding</keyword>
<feature type="domain" description="DEAD-box RNA helicase Q" evidence="13">
    <location>
        <begin position="129"/>
        <end position="157"/>
    </location>
</feature>
<dbReference type="PROSITE" id="PS51192">
    <property type="entry name" value="HELICASE_ATP_BIND_1"/>
    <property type="match status" value="1"/>
</dbReference>
<feature type="domain" description="Helicase C-terminal" evidence="12">
    <location>
        <begin position="349"/>
        <end position="518"/>
    </location>
</feature>
<dbReference type="STRING" id="1890364.A0A2P6N7V4"/>
<comment type="domain">
    <text evidence="9">The Q motif is unique to and characteristic of the DEAD box family of RNA helicases and controls ATP binding and hydrolysis.</text>
</comment>
<evidence type="ECO:0000256" key="2">
    <source>
        <dbReference type="ARBA" id="ARBA00022801"/>
    </source>
</evidence>
<proteinExistence type="inferred from homology"/>
<gene>
    <name evidence="14" type="ORF">PROFUN_12308</name>
</gene>
<dbReference type="CDD" id="cd17942">
    <property type="entry name" value="DEADc_DDX18"/>
    <property type="match status" value="1"/>
</dbReference>
<dbReference type="InterPro" id="IPR025313">
    <property type="entry name" value="SPB4-like_CTE"/>
</dbReference>
<dbReference type="OrthoDB" id="10259640at2759"/>
<dbReference type="FunCoup" id="A0A2P6N7V4">
    <property type="interactions" value="800"/>
</dbReference>
<dbReference type="InParanoid" id="A0A2P6N7V4"/>
<evidence type="ECO:0000256" key="9">
    <source>
        <dbReference type="RuleBase" id="RU365068"/>
    </source>
</evidence>
<evidence type="ECO:0000256" key="7">
    <source>
        <dbReference type="ARBA" id="ARBA00047984"/>
    </source>
</evidence>
<feature type="region of interest" description="Disordered" evidence="10">
    <location>
        <begin position="573"/>
        <end position="621"/>
    </location>
</feature>
<evidence type="ECO:0000256" key="5">
    <source>
        <dbReference type="ARBA" id="ARBA00022884"/>
    </source>
</evidence>
<evidence type="ECO:0000256" key="1">
    <source>
        <dbReference type="ARBA" id="ARBA00022741"/>
    </source>
</evidence>
<evidence type="ECO:0000256" key="3">
    <source>
        <dbReference type="ARBA" id="ARBA00022806"/>
    </source>
</evidence>
<comment type="function">
    <text evidence="9">RNA helicase.</text>
</comment>
<keyword evidence="1 9" id="KW-0547">Nucleotide-binding</keyword>
<dbReference type="GO" id="GO:0016787">
    <property type="term" value="F:hydrolase activity"/>
    <property type="evidence" value="ECO:0007669"/>
    <property type="project" value="UniProtKB-KW"/>
</dbReference>
<dbReference type="InterPro" id="IPR014001">
    <property type="entry name" value="Helicase_ATP-bd"/>
</dbReference>
<comment type="similarity">
    <text evidence="6">Belongs to the DEAD box helicase family. DDX18/HAS1 subfamily.</text>
</comment>
<evidence type="ECO:0000256" key="6">
    <source>
        <dbReference type="ARBA" id="ARBA00024357"/>
    </source>
</evidence>
<evidence type="ECO:0000256" key="4">
    <source>
        <dbReference type="ARBA" id="ARBA00022840"/>
    </source>
</evidence>
<organism evidence="14 15">
    <name type="scientific">Planoprotostelium fungivorum</name>
    <dbReference type="NCBI Taxonomy" id="1890364"/>
    <lineage>
        <taxon>Eukaryota</taxon>
        <taxon>Amoebozoa</taxon>
        <taxon>Evosea</taxon>
        <taxon>Variosea</taxon>
        <taxon>Cavosteliida</taxon>
        <taxon>Cavosteliaceae</taxon>
        <taxon>Planoprotostelium</taxon>
    </lineage>
</organism>
<comment type="caution">
    <text evidence="14">The sequence shown here is derived from an EMBL/GenBank/DDBJ whole genome shotgun (WGS) entry which is preliminary data.</text>
</comment>
<dbReference type="Pfam" id="PF00271">
    <property type="entry name" value="Helicase_C"/>
    <property type="match status" value="1"/>
</dbReference>
<keyword evidence="5 9" id="KW-0694">RNA-binding</keyword>
<dbReference type="InterPro" id="IPR011545">
    <property type="entry name" value="DEAD/DEAH_box_helicase_dom"/>
</dbReference>
<dbReference type="PROSITE" id="PS51195">
    <property type="entry name" value="Q_MOTIF"/>
    <property type="match status" value="1"/>
</dbReference>
<dbReference type="InterPro" id="IPR044773">
    <property type="entry name" value="DDX18/Has1_DEADc"/>
</dbReference>
<dbReference type="PANTHER" id="PTHR24031">
    <property type="entry name" value="RNA HELICASE"/>
    <property type="match status" value="1"/>
</dbReference>
<dbReference type="InterPro" id="IPR014014">
    <property type="entry name" value="RNA_helicase_DEAD_Q_motif"/>
</dbReference>
<evidence type="ECO:0000256" key="10">
    <source>
        <dbReference type="SAM" id="MobiDB-lite"/>
    </source>
</evidence>
<dbReference type="SMART" id="SM00490">
    <property type="entry name" value="HELICc"/>
    <property type="match status" value="1"/>
</dbReference>
<feature type="domain" description="Helicase ATP-binding" evidence="11">
    <location>
        <begin position="160"/>
        <end position="335"/>
    </location>
</feature>
<feature type="compositionally biased region" description="Acidic residues" evidence="10">
    <location>
        <begin position="83"/>
        <end position="106"/>
    </location>
</feature>